<dbReference type="InterPro" id="IPR006037">
    <property type="entry name" value="RCK_C"/>
</dbReference>
<evidence type="ECO:0000313" key="4">
    <source>
        <dbReference type="Proteomes" id="UP000641741"/>
    </source>
</evidence>
<dbReference type="InterPro" id="IPR003148">
    <property type="entry name" value="RCK_N"/>
</dbReference>
<dbReference type="Pfam" id="PF02080">
    <property type="entry name" value="TrkA_C"/>
    <property type="match status" value="1"/>
</dbReference>
<protein>
    <submittedName>
        <fullName evidence="3">TrkA family potassium uptake protein</fullName>
    </submittedName>
</protein>
<sequence>MKSFLVIGLGRFGRAVACELGSLGHEVLALDNSEENVQHIADSVTQAVCGDAQDESVLTSLGVRNFDCCVVAIGTDIEASILVTVMLKELGAKQVVCKALSALHARVLERVGADRVIQPEKEIGQRLAQHLGRTNVIDYIGFSDDFSILEIKTPRSWIGKTIGQLGVRARYGINVLAIRHGEGGVTDVTPGADGRISENDLLVILGTNDKVDKVVELK</sequence>
<dbReference type="PROSITE" id="PS51201">
    <property type="entry name" value="RCK_N"/>
    <property type="match status" value="1"/>
</dbReference>
<dbReference type="PANTHER" id="PTHR43833">
    <property type="entry name" value="POTASSIUM CHANNEL PROTEIN 2-RELATED-RELATED"/>
    <property type="match status" value="1"/>
</dbReference>
<gene>
    <name evidence="3" type="ORF">H8S02_02825</name>
</gene>
<organism evidence="3 4">
    <name type="scientific">Agathobaculum hominis</name>
    <dbReference type="NCBI Taxonomy" id="2763014"/>
    <lineage>
        <taxon>Bacteria</taxon>
        <taxon>Bacillati</taxon>
        <taxon>Bacillota</taxon>
        <taxon>Clostridia</taxon>
        <taxon>Eubacteriales</taxon>
        <taxon>Butyricicoccaceae</taxon>
        <taxon>Agathobaculum</taxon>
    </lineage>
</organism>
<feature type="domain" description="RCK C-terminal" evidence="2">
    <location>
        <begin position="134"/>
        <end position="218"/>
    </location>
</feature>
<accession>A0ABR7GKQ1</accession>
<dbReference type="Proteomes" id="UP000641741">
    <property type="component" value="Unassembled WGS sequence"/>
</dbReference>
<proteinExistence type="predicted"/>
<feature type="domain" description="RCK N-terminal" evidence="1">
    <location>
        <begin position="1"/>
        <end position="117"/>
    </location>
</feature>
<dbReference type="InterPro" id="IPR036291">
    <property type="entry name" value="NAD(P)-bd_dom_sf"/>
</dbReference>
<evidence type="ECO:0000259" key="1">
    <source>
        <dbReference type="PROSITE" id="PS51201"/>
    </source>
</evidence>
<dbReference type="PROSITE" id="PS51202">
    <property type="entry name" value="RCK_C"/>
    <property type="match status" value="1"/>
</dbReference>
<dbReference type="RefSeq" id="WP_186969210.1">
    <property type="nucleotide sequence ID" value="NZ_JACOPK010000002.1"/>
</dbReference>
<comment type="caution">
    <text evidence="3">The sequence shown here is derived from an EMBL/GenBank/DDBJ whole genome shotgun (WGS) entry which is preliminary data.</text>
</comment>
<dbReference type="EMBL" id="JACOPK010000002">
    <property type="protein sequence ID" value="MBC5694885.1"/>
    <property type="molecule type" value="Genomic_DNA"/>
</dbReference>
<dbReference type="SUPFAM" id="SSF51735">
    <property type="entry name" value="NAD(P)-binding Rossmann-fold domains"/>
    <property type="match status" value="1"/>
</dbReference>
<dbReference type="PANTHER" id="PTHR43833:SF7">
    <property type="entry name" value="KTR SYSTEM POTASSIUM UPTAKE PROTEIN C"/>
    <property type="match status" value="1"/>
</dbReference>
<dbReference type="Pfam" id="PF02254">
    <property type="entry name" value="TrkA_N"/>
    <property type="match status" value="1"/>
</dbReference>
<dbReference type="InterPro" id="IPR036721">
    <property type="entry name" value="RCK_C_sf"/>
</dbReference>
<keyword evidence="4" id="KW-1185">Reference proteome</keyword>
<dbReference type="InterPro" id="IPR050721">
    <property type="entry name" value="Trk_Ktr_HKT_K-transport"/>
</dbReference>
<evidence type="ECO:0000259" key="2">
    <source>
        <dbReference type="PROSITE" id="PS51202"/>
    </source>
</evidence>
<dbReference type="Gene3D" id="3.30.70.1450">
    <property type="entry name" value="Regulator of K+ conductance, C-terminal domain"/>
    <property type="match status" value="1"/>
</dbReference>
<dbReference type="Gene3D" id="3.40.50.720">
    <property type="entry name" value="NAD(P)-binding Rossmann-like Domain"/>
    <property type="match status" value="1"/>
</dbReference>
<name>A0ABR7GKQ1_9FIRM</name>
<evidence type="ECO:0000313" key="3">
    <source>
        <dbReference type="EMBL" id="MBC5694885.1"/>
    </source>
</evidence>
<reference evidence="3 4" key="1">
    <citation type="submission" date="2020-08" db="EMBL/GenBank/DDBJ databases">
        <title>Genome public.</title>
        <authorList>
            <person name="Liu C."/>
            <person name="Sun Q."/>
        </authorList>
    </citation>
    <scope>NUCLEOTIDE SEQUENCE [LARGE SCALE GENOMIC DNA]</scope>
    <source>
        <strain evidence="3 4">M2</strain>
    </source>
</reference>
<dbReference type="SUPFAM" id="SSF116726">
    <property type="entry name" value="TrkA C-terminal domain-like"/>
    <property type="match status" value="1"/>
</dbReference>